<dbReference type="Pfam" id="PF09374">
    <property type="entry name" value="PG_binding_3"/>
    <property type="match status" value="1"/>
</dbReference>
<accession>B6IME3</accession>
<dbReference type="STRING" id="414684.RC1_1106"/>
<dbReference type="eggNOG" id="COG3926">
    <property type="taxonomic scope" value="Bacteria"/>
</dbReference>
<dbReference type="CAZy" id="GH108">
    <property type="family name" value="Glycoside Hydrolase Family 108"/>
</dbReference>
<organism evidence="3 4">
    <name type="scientific">Rhodospirillum centenum (strain ATCC 51521 / SW)</name>
    <dbReference type="NCBI Taxonomy" id="414684"/>
    <lineage>
        <taxon>Bacteria</taxon>
        <taxon>Pseudomonadati</taxon>
        <taxon>Pseudomonadota</taxon>
        <taxon>Alphaproteobacteria</taxon>
        <taxon>Rhodospirillales</taxon>
        <taxon>Rhodospirillaceae</taxon>
        <taxon>Rhodospirillum</taxon>
    </lineage>
</organism>
<proteinExistence type="predicted"/>
<dbReference type="Pfam" id="PF05838">
    <property type="entry name" value="Glyco_hydro_108"/>
    <property type="match status" value="1"/>
</dbReference>
<reference evidence="3 4" key="1">
    <citation type="journal article" date="2010" name="BMC Genomics">
        <title>Metabolic flexibility revealed in the genome of the cyst-forming alpha-1 proteobacterium Rhodospirillum centenum.</title>
        <authorList>
            <person name="Lu Y.K."/>
            <person name="Marden J."/>
            <person name="Han M."/>
            <person name="Swingley W.D."/>
            <person name="Mastrian S.D."/>
            <person name="Chowdhury S.R."/>
            <person name="Hao J."/>
            <person name="Helmy T."/>
            <person name="Kim S."/>
            <person name="Kurdoglu A.A."/>
            <person name="Matthies H.J."/>
            <person name="Rollo D."/>
            <person name="Stothard P."/>
            <person name="Blankenship R.E."/>
            <person name="Bauer C.E."/>
            <person name="Touchman J.W."/>
        </authorList>
    </citation>
    <scope>NUCLEOTIDE SEQUENCE [LARGE SCALE GENOMIC DNA]</scope>
    <source>
        <strain evidence="4">ATCC 51521 / SW</strain>
    </source>
</reference>
<dbReference type="CDD" id="cd13926">
    <property type="entry name" value="N-acetylmuramidase_GH108"/>
    <property type="match status" value="1"/>
</dbReference>
<evidence type="ECO:0000259" key="2">
    <source>
        <dbReference type="Pfam" id="PF09374"/>
    </source>
</evidence>
<dbReference type="OrthoDB" id="9815229at2"/>
<dbReference type="InterPro" id="IPR008565">
    <property type="entry name" value="TtsA-like_GH18_dom"/>
</dbReference>
<dbReference type="KEGG" id="rce:RC1_1106"/>
<keyword evidence="4" id="KW-1185">Reference proteome</keyword>
<evidence type="ECO:0000313" key="3">
    <source>
        <dbReference type="EMBL" id="ACI98522.1"/>
    </source>
</evidence>
<dbReference type="RefSeq" id="WP_012566311.1">
    <property type="nucleotide sequence ID" value="NC_011420.2"/>
</dbReference>
<evidence type="ECO:0000259" key="1">
    <source>
        <dbReference type="Pfam" id="PF05838"/>
    </source>
</evidence>
<sequence>MSDSLFQHALDVVLAHEGGFVNDPVDPGGATNWGISLRWLASAGELDLDGDGSPDGDLDLDGDIDVDDIRAMTREDAAFFYRAHWWDRHDYGALHLTVATKVFDLAVNMGSPQAHKLLQRACRACGKEIADDGIIGPVTRATVAGIPPEMLIPPLREAAAGFYRQLIAVRPQLAKYERGWLKRAYY</sequence>
<dbReference type="InterPro" id="IPR023346">
    <property type="entry name" value="Lysozyme-like_dom_sf"/>
</dbReference>
<feature type="domain" description="TtsA-like Glycoside hydrolase family 108" evidence="1">
    <location>
        <begin position="11"/>
        <end position="110"/>
    </location>
</feature>
<feature type="domain" description="Peptidoglycan binding" evidence="2">
    <location>
        <begin position="114"/>
        <end position="184"/>
    </location>
</feature>
<dbReference type="AlphaFoldDB" id="B6IME3"/>
<protein>
    <submittedName>
        <fullName evidence="3">Uncharacterized protein</fullName>
    </submittedName>
</protein>
<dbReference type="SUPFAM" id="SSF53955">
    <property type="entry name" value="Lysozyme-like"/>
    <property type="match status" value="1"/>
</dbReference>
<name>B6IME3_RHOCS</name>
<gene>
    <name evidence="3" type="ordered locus">RC1_1106</name>
</gene>
<dbReference type="HOGENOM" id="CLU_082693_1_1_5"/>
<dbReference type="Proteomes" id="UP000001591">
    <property type="component" value="Chromosome"/>
</dbReference>
<dbReference type="InterPro" id="IPR018537">
    <property type="entry name" value="Peptidoglycan-bd_3"/>
</dbReference>
<dbReference type="Gene3D" id="1.20.141.10">
    <property type="entry name" value="Chitosanase, subunit A, domain 1"/>
    <property type="match status" value="1"/>
</dbReference>
<dbReference type="EMBL" id="CP000613">
    <property type="protein sequence ID" value="ACI98522.1"/>
    <property type="molecule type" value="Genomic_DNA"/>
</dbReference>
<evidence type="ECO:0000313" key="4">
    <source>
        <dbReference type="Proteomes" id="UP000001591"/>
    </source>
</evidence>